<dbReference type="Pfam" id="PF13456">
    <property type="entry name" value="RVT_3"/>
    <property type="match status" value="1"/>
</dbReference>
<evidence type="ECO:0000313" key="3">
    <source>
        <dbReference type="Proteomes" id="UP001454036"/>
    </source>
</evidence>
<evidence type="ECO:0000259" key="1">
    <source>
        <dbReference type="Pfam" id="PF13456"/>
    </source>
</evidence>
<protein>
    <recommendedName>
        <fullName evidence="1">RNase H type-1 domain-containing protein</fullName>
    </recommendedName>
</protein>
<dbReference type="PANTHER" id="PTHR47074">
    <property type="entry name" value="BNAC02G40300D PROTEIN"/>
    <property type="match status" value="1"/>
</dbReference>
<name>A0AAV3RW41_LITER</name>
<organism evidence="2 3">
    <name type="scientific">Lithospermum erythrorhizon</name>
    <name type="common">Purple gromwell</name>
    <name type="synonym">Lithospermum officinale var. erythrorhizon</name>
    <dbReference type="NCBI Taxonomy" id="34254"/>
    <lineage>
        <taxon>Eukaryota</taxon>
        <taxon>Viridiplantae</taxon>
        <taxon>Streptophyta</taxon>
        <taxon>Embryophyta</taxon>
        <taxon>Tracheophyta</taxon>
        <taxon>Spermatophyta</taxon>
        <taxon>Magnoliopsida</taxon>
        <taxon>eudicotyledons</taxon>
        <taxon>Gunneridae</taxon>
        <taxon>Pentapetalae</taxon>
        <taxon>asterids</taxon>
        <taxon>lamiids</taxon>
        <taxon>Boraginales</taxon>
        <taxon>Boraginaceae</taxon>
        <taxon>Boraginoideae</taxon>
        <taxon>Lithospermeae</taxon>
        <taxon>Lithospermum</taxon>
    </lineage>
</organism>
<accession>A0AAV3RW41</accession>
<dbReference type="AlphaFoldDB" id="A0AAV3RW41"/>
<dbReference type="EMBL" id="BAABME010012197">
    <property type="protein sequence ID" value="GAA0184830.1"/>
    <property type="molecule type" value="Genomic_DNA"/>
</dbReference>
<reference evidence="2 3" key="1">
    <citation type="submission" date="2024-01" db="EMBL/GenBank/DDBJ databases">
        <title>The complete chloroplast genome sequence of Lithospermum erythrorhizon: insights into the phylogenetic relationship among Boraginaceae species and the maternal lineages of purple gromwells.</title>
        <authorList>
            <person name="Okada T."/>
            <person name="Watanabe K."/>
        </authorList>
    </citation>
    <scope>NUCLEOTIDE SEQUENCE [LARGE SCALE GENOMIC DNA]</scope>
</reference>
<gene>
    <name evidence="2" type="ORF">LIER_32118</name>
</gene>
<dbReference type="InterPro" id="IPR002156">
    <property type="entry name" value="RNaseH_domain"/>
</dbReference>
<dbReference type="GO" id="GO:0003676">
    <property type="term" value="F:nucleic acid binding"/>
    <property type="evidence" value="ECO:0007669"/>
    <property type="project" value="InterPro"/>
</dbReference>
<evidence type="ECO:0000313" key="2">
    <source>
        <dbReference type="EMBL" id="GAA0184830.1"/>
    </source>
</evidence>
<keyword evidence="3" id="KW-1185">Reference proteome</keyword>
<dbReference type="GO" id="GO:0004523">
    <property type="term" value="F:RNA-DNA hybrid ribonuclease activity"/>
    <property type="evidence" value="ECO:0007669"/>
    <property type="project" value="InterPro"/>
</dbReference>
<dbReference type="PANTHER" id="PTHR47074:SF48">
    <property type="entry name" value="POLYNUCLEOTIDYL TRANSFERASE, RIBONUCLEASE H-LIKE SUPERFAMILY PROTEIN"/>
    <property type="match status" value="1"/>
</dbReference>
<feature type="domain" description="RNase H type-1" evidence="1">
    <location>
        <begin position="120"/>
        <end position="176"/>
    </location>
</feature>
<dbReference type="Proteomes" id="UP001454036">
    <property type="component" value="Unassembled WGS sequence"/>
</dbReference>
<dbReference type="InterPro" id="IPR052929">
    <property type="entry name" value="RNase_H-like_EbsB-rel"/>
</dbReference>
<sequence>MHLNGMSSTNQIISNISHTHTFLLSGITLSNQIKKNGDKEVIPQIVCTIWSLWKASNGVLFENYPVSIGGIVQQGIILASEFTRAMGRNSDITIEGAQHNTTTRQEQGWKPPPASYIKRNCDAGWQKESNSGSIGIIARDEANKFMEASFKQVQSVMSSLVAEALAIRGALEHLLSSVLLDVFN</sequence>
<comment type="caution">
    <text evidence="2">The sequence shown here is derived from an EMBL/GenBank/DDBJ whole genome shotgun (WGS) entry which is preliminary data.</text>
</comment>
<proteinExistence type="predicted"/>